<dbReference type="InterPro" id="IPR055170">
    <property type="entry name" value="GFO_IDH_MocA-like_dom"/>
</dbReference>
<evidence type="ECO:0000256" key="2">
    <source>
        <dbReference type="ARBA" id="ARBA00023002"/>
    </source>
</evidence>
<keyword evidence="2 5" id="KW-0560">Oxidoreductase</keyword>
<dbReference type="EMBL" id="JBHRYE010000002">
    <property type="protein sequence ID" value="MFC3670053.1"/>
    <property type="molecule type" value="Genomic_DNA"/>
</dbReference>
<dbReference type="Proteomes" id="UP001595683">
    <property type="component" value="Unassembled WGS sequence"/>
</dbReference>
<dbReference type="SUPFAM" id="SSF55347">
    <property type="entry name" value="Glyceraldehyde-3-phosphate dehydrogenase-like, C-terminal domain"/>
    <property type="match status" value="1"/>
</dbReference>
<dbReference type="InterPro" id="IPR030827">
    <property type="entry name" value="Myo_inos_IolG"/>
</dbReference>
<sequence>MHDIVLIGAGRIGAVHAAHIARHPGLRLAVVADIDPAAAQALASRHGAQAMAPDAALAVPGLAGAVIASPTALHAPQTLAAAARGLAVLCEKPLALDLAVAQQALAGLEAQGARVLMGFNRRHDPDFAALRAALAAGRIGALETLHIISHDPAPPSPAYVATSGGLFRDMVIHDFDMARWLLEEEPVAVLAATACLVDPAIGAAGDVDTAKTILRTASGRLAVISSSRRSGYGYDQRIEAFGASGALRVGNVAQNRVEHWGAQGASEAPFLDFFLDRYAAAFAAQIDHFAQVIAGAPPLVTAADGLRALRLAQAAQESAQTGAFVSV</sequence>
<accession>A0ABV7UXZ1</accession>
<feature type="domain" description="Gfo/Idh/MocA-like oxidoreductase N-terminal" evidence="3">
    <location>
        <begin position="4"/>
        <end position="119"/>
    </location>
</feature>
<dbReference type="RefSeq" id="WP_191324545.1">
    <property type="nucleotide sequence ID" value="NZ_BMZP01000009.1"/>
</dbReference>
<evidence type="ECO:0000313" key="6">
    <source>
        <dbReference type="Proteomes" id="UP001595683"/>
    </source>
</evidence>
<feature type="domain" description="GFO/IDH/MocA-like oxidoreductase" evidence="4">
    <location>
        <begin position="127"/>
        <end position="248"/>
    </location>
</feature>
<keyword evidence="6" id="KW-1185">Reference proteome</keyword>
<dbReference type="Gene3D" id="3.30.360.10">
    <property type="entry name" value="Dihydrodipicolinate Reductase, domain 2"/>
    <property type="match status" value="1"/>
</dbReference>
<dbReference type="PANTHER" id="PTHR42840:SF3">
    <property type="entry name" value="BINDING ROSSMANN FOLD OXIDOREDUCTASE, PUTATIVE (AFU_ORTHOLOGUE AFUA_2G10240)-RELATED"/>
    <property type="match status" value="1"/>
</dbReference>
<dbReference type="Gene3D" id="3.40.50.720">
    <property type="entry name" value="NAD(P)-binding Rossmann-like Domain"/>
    <property type="match status" value="1"/>
</dbReference>
<evidence type="ECO:0000259" key="4">
    <source>
        <dbReference type="Pfam" id="PF22725"/>
    </source>
</evidence>
<protein>
    <submittedName>
        <fullName evidence="5">Inositol 2-dehydrogenase</fullName>
        <ecNumber evidence="5">1.1.1.18</ecNumber>
    </submittedName>
</protein>
<dbReference type="NCBIfam" id="TIGR04380">
    <property type="entry name" value="myo_inos_iolG"/>
    <property type="match status" value="1"/>
</dbReference>
<dbReference type="Pfam" id="PF22725">
    <property type="entry name" value="GFO_IDH_MocA_C3"/>
    <property type="match status" value="1"/>
</dbReference>
<evidence type="ECO:0000256" key="1">
    <source>
        <dbReference type="ARBA" id="ARBA00010928"/>
    </source>
</evidence>
<dbReference type="InterPro" id="IPR000683">
    <property type="entry name" value="Gfo/Idh/MocA-like_OxRdtase_N"/>
</dbReference>
<dbReference type="Pfam" id="PF01408">
    <property type="entry name" value="GFO_IDH_MocA"/>
    <property type="match status" value="1"/>
</dbReference>
<dbReference type="SUPFAM" id="SSF51735">
    <property type="entry name" value="NAD(P)-binding Rossmann-fold domains"/>
    <property type="match status" value="1"/>
</dbReference>
<reference evidence="6" key="1">
    <citation type="journal article" date="2019" name="Int. J. Syst. Evol. Microbiol.">
        <title>The Global Catalogue of Microorganisms (GCM) 10K type strain sequencing project: providing services to taxonomists for standard genome sequencing and annotation.</title>
        <authorList>
            <consortium name="The Broad Institute Genomics Platform"/>
            <consortium name="The Broad Institute Genome Sequencing Center for Infectious Disease"/>
            <person name="Wu L."/>
            <person name="Ma J."/>
        </authorList>
    </citation>
    <scope>NUCLEOTIDE SEQUENCE [LARGE SCALE GENOMIC DNA]</scope>
    <source>
        <strain evidence="6">KCTC 42224</strain>
    </source>
</reference>
<comment type="similarity">
    <text evidence="1">Belongs to the Gfo/Idh/MocA family.</text>
</comment>
<evidence type="ECO:0000313" key="5">
    <source>
        <dbReference type="EMBL" id="MFC3670053.1"/>
    </source>
</evidence>
<organism evidence="5 6">
    <name type="scientific">Novosphingobium pokkalii</name>
    <dbReference type="NCBI Taxonomy" id="1770194"/>
    <lineage>
        <taxon>Bacteria</taxon>
        <taxon>Pseudomonadati</taxon>
        <taxon>Pseudomonadota</taxon>
        <taxon>Alphaproteobacteria</taxon>
        <taxon>Sphingomonadales</taxon>
        <taxon>Sphingomonadaceae</taxon>
        <taxon>Novosphingobium</taxon>
    </lineage>
</organism>
<dbReference type="GO" id="GO:0050112">
    <property type="term" value="F:inositol 2-dehydrogenase (NAD+) activity"/>
    <property type="evidence" value="ECO:0007669"/>
    <property type="project" value="UniProtKB-EC"/>
</dbReference>
<proteinExistence type="inferred from homology"/>
<dbReference type="PANTHER" id="PTHR42840">
    <property type="entry name" value="NAD(P)-BINDING ROSSMANN-FOLD SUPERFAMILY PROTEIN-RELATED"/>
    <property type="match status" value="1"/>
</dbReference>
<gene>
    <name evidence="5" type="primary">iolG</name>
    <name evidence="5" type="ORF">ACFOOT_01310</name>
</gene>
<comment type="caution">
    <text evidence="5">The sequence shown here is derived from an EMBL/GenBank/DDBJ whole genome shotgun (WGS) entry which is preliminary data.</text>
</comment>
<dbReference type="InterPro" id="IPR036291">
    <property type="entry name" value="NAD(P)-bd_dom_sf"/>
</dbReference>
<dbReference type="EC" id="1.1.1.18" evidence="5"/>
<name>A0ABV7UXZ1_9SPHN</name>
<evidence type="ECO:0000259" key="3">
    <source>
        <dbReference type="Pfam" id="PF01408"/>
    </source>
</evidence>